<comment type="caution">
    <text evidence="7">The sequence shown here is derived from an EMBL/GenBank/DDBJ whole genome shotgun (WGS) entry which is preliminary data.</text>
</comment>
<keyword evidence="5" id="KW-1003">Cell membrane</keyword>
<reference evidence="7 8" key="1">
    <citation type="journal article" date="2014" name="Int. J. Syst. Evol. Microbiol.">
        <title>Complete genome sequence of Corynebacterium casei LMG S-19264T (=DSM 44701T), isolated from a smear-ripened cheese.</title>
        <authorList>
            <consortium name="US DOE Joint Genome Institute (JGI-PGF)"/>
            <person name="Walter F."/>
            <person name="Albersmeier A."/>
            <person name="Kalinowski J."/>
            <person name="Ruckert C."/>
        </authorList>
    </citation>
    <scope>NUCLEOTIDE SEQUENCE [LARGE SCALE GENOMIC DNA]</scope>
    <source>
        <strain evidence="7 8">IBRC-M 10912</strain>
    </source>
</reference>
<comment type="similarity">
    <text evidence="5">Belongs to the TatC family.</text>
</comment>
<accession>A0ABD5NYU2</accession>
<feature type="compositionally biased region" description="Acidic residues" evidence="6">
    <location>
        <begin position="1"/>
        <end position="15"/>
    </location>
</feature>
<keyword evidence="4 5" id="KW-0472">Membrane</keyword>
<sequence length="357" mass="39682">MTDESDDPGVDEPEEQRESTDRDSRDDDSTDEPIDEESSSHESGDEPNETSDSETTDDDEATDGLESSGATGERREAKTDGEGIVDDLPERDRNEPAYPEPDDDIGGIEAPPDDEEMPLADHIEEMILRLAVVILVGSAATAIGLLWASDAIELIWQNVFPGPSEDISRPHVYQPLELWLTRIKVASLLGIMAALPMFVYQTYLFMRPGLYPHERRYYLAAVPTSVVLAAIGMLFSFFLVLPVLFRYFTYYAGEGAGDAYSVGIAYALGETFNLIITLTGFLAIVFQIPLFIMLAIMMGVTTRRWLAEKRLYFWAAFAGLSFMFTVDPTMMAPVLVAVAMILLFEGTLFLLKWTGHE</sequence>
<keyword evidence="2 5" id="KW-0812">Transmembrane</keyword>
<feature type="compositionally biased region" description="Basic and acidic residues" evidence="6">
    <location>
        <begin position="72"/>
        <end position="81"/>
    </location>
</feature>
<dbReference type="AlphaFoldDB" id="A0ABD5NYU2"/>
<dbReference type="RefSeq" id="WP_246974297.1">
    <property type="nucleotide sequence ID" value="NZ_CP095397.1"/>
</dbReference>
<evidence type="ECO:0000313" key="8">
    <source>
        <dbReference type="Proteomes" id="UP001595821"/>
    </source>
</evidence>
<dbReference type="GeneID" id="71853748"/>
<protein>
    <recommendedName>
        <fullName evidence="5">Sec-independent protein translocase protein TatC</fullName>
    </recommendedName>
</protein>
<feature type="compositionally biased region" description="Acidic residues" evidence="6">
    <location>
        <begin position="28"/>
        <end position="37"/>
    </location>
</feature>
<feature type="transmembrane region" description="Helical" evidence="5">
    <location>
        <begin position="332"/>
        <end position="351"/>
    </location>
</feature>
<evidence type="ECO:0000256" key="6">
    <source>
        <dbReference type="SAM" id="MobiDB-lite"/>
    </source>
</evidence>
<evidence type="ECO:0000256" key="5">
    <source>
        <dbReference type="HAMAP-Rule" id="MF_00902"/>
    </source>
</evidence>
<proteinExistence type="inferred from homology"/>
<comment type="function">
    <text evidence="5">Part of the twin-arginine translocation (Tat) system that transports large folded proteins containing a characteristic twin-arginine motif in their signal peptide across membranes.</text>
</comment>
<comment type="subunit">
    <text evidence="5">Forms a complex with TatA.</text>
</comment>
<dbReference type="GO" id="GO:0033281">
    <property type="term" value="C:TAT protein transport complex"/>
    <property type="evidence" value="ECO:0007669"/>
    <property type="project" value="UniProtKB-UniRule"/>
</dbReference>
<evidence type="ECO:0000256" key="2">
    <source>
        <dbReference type="ARBA" id="ARBA00022692"/>
    </source>
</evidence>
<dbReference type="InterPro" id="IPR002033">
    <property type="entry name" value="TatC"/>
</dbReference>
<evidence type="ECO:0000256" key="3">
    <source>
        <dbReference type="ARBA" id="ARBA00022989"/>
    </source>
</evidence>
<evidence type="ECO:0000256" key="4">
    <source>
        <dbReference type="ARBA" id="ARBA00023136"/>
    </source>
</evidence>
<keyword evidence="5" id="KW-0813">Transport</keyword>
<name>A0ABD5NYU2_9EURY</name>
<feature type="compositionally biased region" description="Basic and acidic residues" evidence="6">
    <location>
        <begin position="16"/>
        <end position="27"/>
    </location>
</feature>
<keyword evidence="5" id="KW-0653">Protein transport</keyword>
<gene>
    <name evidence="5" type="primary">tatC</name>
    <name evidence="7" type="ORF">ACFOZ7_08870</name>
</gene>
<dbReference type="HAMAP" id="MF_00902">
    <property type="entry name" value="TatC"/>
    <property type="match status" value="1"/>
</dbReference>
<feature type="transmembrane region" description="Helical" evidence="5">
    <location>
        <begin position="311"/>
        <end position="326"/>
    </location>
</feature>
<feature type="transmembrane region" description="Helical" evidence="5">
    <location>
        <begin position="274"/>
        <end position="299"/>
    </location>
</feature>
<keyword evidence="3 5" id="KW-1133">Transmembrane helix</keyword>
<dbReference type="Proteomes" id="UP001595821">
    <property type="component" value="Unassembled WGS sequence"/>
</dbReference>
<dbReference type="EMBL" id="JBHSDJ010000029">
    <property type="protein sequence ID" value="MFC4247108.1"/>
    <property type="molecule type" value="Genomic_DNA"/>
</dbReference>
<comment type="subcellular location">
    <subcellularLocation>
        <location evidence="5">Cell membrane</location>
        <topology evidence="5">Multi-pass membrane protein</topology>
    </subcellularLocation>
    <subcellularLocation>
        <location evidence="1">Membrane</location>
        <topology evidence="1">Multi-pass membrane protein</topology>
    </subcellularLocation>
</comment>
<feature type="transmembrane region" description="Helical" evidence="5">
    <location>
        <begin position="217"/>
        <end position="241"/>
    </location>
</feature>
<organism evidence="7 8">
    <name type="scientific">Natribaculum luteum</name>
    <dbReference type="NCBI Taxonomy" id="1586232"/>
    <lineage>
        <taxon>Archaea</taxon>
        <taxon>Methanobacteriati</taxon>
        <taxon>Methanobacteriota</taxon>
        <taxon>Stenosarchaea group</taxon>
        <taxon>Halobacteria</taxon>
        <taxon>Halobacteriales</taxon>
        <taxon>Natrialbaceae</taxon>
        <taxon>Natribaculum</taxon>
    </lineage>
</organism>
<dbReference type="Pfam" id="PF00902">
    <property type="entry name" value="TatC"/>
    <property type="match status" value="1"/>
</dbReference>
<feature type="compositionally biased region" description="Acidic residues" evidence="6">
    <location>
        <begin position="45"/>
        <end position="63"/>
    </location>
</feature>
<dbReference type="GO" id="GO:0008320">
    <property type="term" value="F:protein transmembrane transporter activity"/>
    <property type="evidence" value="ECO:0007669"/>
    <property type="project" value="UniProtKB-UniRule"/>
</dbReference>
<evidence type="ECO:0000256" key="1">
    <source>
        <dbReference type="ARBA" id="ARBA00004141"/>
    </source>
</evidence>
<dbReference type="GO" id="GO:0043953">
    <property type="term" value="P:protein transport by the Tat complex"/>
    <property type="evidence" value="ECO:0007669"/>
    <property type="project" value="UniProtKB-UniRule"/>
</dbReference>
<feature type="region of interest" description="Disordered" evidence="6">
    <location>
        <begin position="1"/>
        <end position="116"/>
    </location>
</feature>
<feature type="compositionally biased region" description="Acidic residues" evidence="6">
    <location>
        <begin position="100"/>
        <end position="116"/>
    </location>
</feature>
<dbReference type="PANTHER" id="PTHR30371">
    <property type="entry name" value="SEC-INDEPENDENT PROTEIN TRANSLOCASE PROTEIN TATC"/>
    <property type="match status" value="1"/>
</dbReference>
<feature type="transmembrane region" description="Helical" evidence="5">
    <location>
        <begin position="185"/>
        <end position="205"/>
    </location>
</feature>
<keyword evidence="5" id="KW-0811">Translocation</keyword>
<evidence type="ECO:0000313" key="7">
    <source>
        <dbReference type="EMBL" id="MFC4247108.1"/>
    </source>
</evidence>
<feature type="transmembrane region" description="Helical" evidence="5">
    <location>
        <begin position="127"/>
        <end position="148"/>
    </location>
</feature>
<dbReference type="PANTHER" id="PTHR30371:SF0">
    <property type="entry name" value="SEC-INDEPENDENT PROTEIN TRANSLOCASE PROTEIN TATC, CHLOROPLASTIC-RELATED"/>
    <property type="match status" value="1"/>
</dbReference>
<dbReference type="PRINTS" id="PR01840">
    <property type="entry name" value="TATCFAMILY"/>
</dbReference>